<protein>
    <submittedName>
        <fullName evidence="1">Uncharacterized protein</fullName>
    </submittedName>
</protein>
<name>E6NAK3_CALS0</name>
<dbReference type="EMBL" id="AP011891">
    <property type="protein sequence ID" value="BAJ49359.1"/>
    <property type="molecule type" value="Genomic_DNA"/>
</dbReference>
<sequence length="158" mass="17344">MSSVREFELSTGNLLMGRFTYVVVCVPEGWAVKIGDAPSDVNYTTVVDGVGWVLDGSSSYYVVNLVSGEVIDLEVHVKKGLRQTSQRHGNVAVVNVNGHSATLETHQVKRGLPRKPATKITLTIPCQKTSRTVELVFTGKSGEELEELRKCFPSIRCH</sequence>
<gene>
    <name evidence="1" type="ORF">HGMM_F01D06C26</name>
</gene>
<dbReference type="AlphaFoldDB" id="E6NAK3"/>
<proteinExistence type="predicted"/>
<accession>E6NAK3</accession>
<evidence type="ECO:0000313" key="1">
    <source>
        <dbReference type="EMBL" id="BAJ49359.1"/>
    </source>
</evidence>
<reference evidence="1" key="1">
    <citation type="journal article" date="2005" name="Environ. Microbiol.">
        <title>Genetic and functional properties of uncultivated thermophilic crenarchaeotes from a subsurface gold mine as revealed by analysis of genome fragments.</title>
        <authorList>
            <person name="Nunoura T."/>
            <person name="Hirayama H."/>
            <person name="Takami H."/>
            <person name="Oida H."/>
            <person name="Nishi S."/>
            <person name="Shimamura S."/>
            <person name="Suzuki Y."/>
            <person name="Inagaki F."/>
            <person name="Takai K."/>
            <person name="Nealson K.H."/>
            <person name="Horikoshi K."/>
        </authorList>
    </citation>
    <scope>NUCLEOTIDE SEQUENCE</scope>
</reference>
<reference evidence="1" key="2">
    <citation type="journal article" date="2011" name="Nucleic Acids Res.">
        <title>Insights into the evolution of Archaea and eukaryotic protein modifier systems revealed by the genome of a novel archaeal group.</title>
        <authorList>
            <person name="Nunoura T."/>
            <person name="Takaki Y."/>
            <person name="Kakuta J."/>
            <person name="Nishi S."/>
            <person name="Sugahara J."/>
            <person name="Kazama H."/>
            <person name="Chee G."/>
            <person name="Hattori M."/>
            <person name="Kanai A."/>
            <person name="Atomi H."/>
            <person name="Takai K."/>
            <person name="Takami H."/>
        </authorList>
    </citation>
    <scope>NUCLEOTIDE SEQUENCE</scope>
</reference>
<organism evidence="1">
    <name type="scientific">Caldiarchaeum subterraneum</name>
    <dbReference type="NCBI Taxonomy" id="311458"/>
    <lineage>
        <taxon>Archaea</taxon>
        <taxon>Nitrososphaerota</taxon>
        <taxon>Candidatus Caldarchaeales</taxon>
        <taxon>Candidatus Caldarchaeaceae</taxon>
        <taxon>Candidatus Caldarchaeum</taxon>
    </lineage>
</organism>